<feature type="compositionally biased region" description="Low complexity" evidence="1">
    <location>
        <begin position="161"/>
        <end position="172"/>
    </location>
</feature>
<dbReference type="AlphaFoldDB" id="B6TPX5"/>
<protein>
    <submittedName>
        <fullName evidence="2">Electron transporter/ thiol-disulfide exchange intermediate</fullName>
    </submittedName>
</protein>
<dbReference type="EMBL" id="EU967040">
    <property type="protein sequence ID" value="ACG39158.1"/>
    <property type="molecule type" value="mRNA"/>
</dbReference>
<feature type="region of interest" description="Disordered" evidence="1">
    <location>
        <begin position="161"/>
        <end position="263"/>
    </location>
</feature>
<evidence type="ECO:0000256" key="1">
    <source>
        <dbReference type="SAM" id="MobiDB-lite"/>
    </source>
</evidence>
<evidence type="ECO:0000313" key="2">
    <source>
        <dbReference type="EMBL" id="ACG39158.1"/>
    </source>
</evidence>
<accession>B6TPX5</accession>
<feature type="compositionally biased region" description="Basic residues" evidence="1">
    <location>
        <begin position="197"/>
        <end position="221"/>
    </location>
</feature>
<name>B6TPX5_MAIZE</name>
<reference evidence="2" key="1">
    <citation type="journal article" date="2009" name="Plant Mol. Biol.">
        <title>Insights into corn genes derived from large-scale cDNA sequencing.</title>
        <authorList>
            <person name="Alexandrov N.N."/>
            <person name="Brover V.V."/>
            <person name="Freidin S."/>
            <person name="Troukhan M.E."/>
            <person name="Tatarinova T.V."/>
            <person name="Zhang H."/>
            <person name="Swaller T.J."/>
            <person name="Lu Y.P."/>
            <person name="Bouck J."/>
            <person name="Flavell R.B."/>
            <person name="Feldmann K.A."/>
        </authorList>
    </citation>
    <scope>NUCLEOTIDE SEQUENCE</scope>
</reference>
<organism evidence="2">
    <name type="scientific">Zea mays</name>
    <name type="common">Maize</name>
    <dbReference type="NCBI Taxonomy" id="4577"/>
    <lineage>
        <taxon>Eukaryota</taxon>
        <taxon>Viridiplantae</taxon>
        <taxon>Streptophyta</taxon>
        <taxon>Embryophyta</taxon>
        <taxon>Tracheophyta</taxon>
        <taxon>Spermatophyta</taxon>
        <taxon>Magnoliopsida</taxon>
        <taxon>Liliopsida</taxon>
        <taxon>Poales</taxon>
        <taxon>Poaceae</taxon>
        <taxon>PACMAD clade</taxon>
        <taxon>Panicoideae</taxon>
        <taxon>Andropogonodae</taxon>
        <taxon>Andropogoneae</taxon>
        <taxon>Tripsacinae</taxon>
        <taxon>Zea</taxon>
    </lineage>
</organism>
<proteinExistence type="evidence at transcript level"/>
<sequence>MKVRVVVLPGGHGGAEGDGVVGAAGGAGECGGGVVVRVAVGARARGLEELGVGRRAARGGGAVRAAAAVLRVPEGVARAPARHGPVRRGLHPQARRARGVQLRGAPRRRALAAGCRGGGAAGRDDHGQVVPVHEADVVEVQPAAAVQRELRQRRGRGGAAAAALHVAGPAVPRGAREPPRGGVGAAERAAPEAARPPRGRRHGTGLRRRQREPRGGQRRGARAGQQPRPHRVAAVVRDGERRRPRAAQLQDQQERRECPAPGRHGCRRRHFACGMLMRACSWRSWQQCAWEIQPMDG</sequence>